<comment type="similarity">
    <text evidence="1">Belongs to the FMC1 family.</text>
</comment>
<name>A0A6P4YBX9_BRABE</name>
<gene>
    <name evidence="5" type="primary">LOC109463868</name>
</gene>
<reference evidence="5" key="1">
    <citation type="submission" date="2025-08" db="UniProtKB">
        <authorList>
            <consortium name="RefSeq"/>
        </authorList>
    </citation>
    <scope>IDENTIFICATION</scope>
    <source>
        <tissue evidence="5">Gonad</tissue>
    </source>
</reference>
<accession>A0A6P4YBX9</accession>
<dbReference type="OrthoDB" id="551431at2759"/>
<comment type="function">
    <text evidence="3">Plays a role in the assembly/stability of the mitochondrial membrane ATP synthase (F(1)F(0) ATP synthase or Complex V).</text>
</comment>
<dbReference type="GeneID" id="109463868"/>
<dbReference type="PANTHER" id="PTHR31716">
    <property type="entry name" value="PROTEIN FMC1 HOMOLOG"/>
    <property type="match status" value="1"/>
</dbReference>
<evidence type="ECO:0000256" key="2">
    <source>
        <dbReference type="ARBA" id="ARBA00013846"/>
    </source>
</evidence>
<sequence>MLVPSNMATSMERLRVLRGLIRELRHVHKKGPVKETIAYNYLMEQYRKHQVTDQRICRAHQELQRNAETYLCLLKSTRLQQALHAEYYGKGEKTTEETAKMLGFDLPQNPPDK</sequence>
<proteinExistence type="inferred from homology"/>
<evidence type="ECO:0000256" key="1">
    <source>
        <dbReference type="ARBA" id="ARBA00009058"/>
    </source>
</evidence>
<dbReference type="KEGG" id="bbel:109463868"/>
<organism evidence="4 5">
    <name type="scientific">Branchiostoma belcheri</name>
    <name type="common">Amphioxus</name>
    <dbReference type="NCBI Taxonomy" id="7741"/>
    <lineage>
        <taxon>Eukaryota</taxon>
        <taxon>Metazoa</taxon>
        <taxon>Chordata</taxon>
        <taxon>Cephalochordata</taxon>
        <taxon>Leptocardii</taxon>
        <taxon>Amphioxiformes</taxon>
        <taxon>Branchiostomatidae</taxon>
        <taxon>Branchiostoma</taxon>
    </lineage>
</organism>
<evidence type="ECO:0000313" key="5">
    <source>
        <dbReference type="RefSeq" id="XP_019616297.1"/>
    </source>
</evidence>
<dbReference type="PANTHER" id="PTHR31716:SF1">
    <property type="entry name" value="PROTEIN FMC1 HOMOLOG"/>
    <property type="match status" value="1"/>
</dbReference>
<dbReference type="CDD" id="cd20271">
    <property type="entry name" value="Complex1_LYR_FMC1"/>
    <property type="match status" value="1"/>
</dbReference>
<evidence type="ECO:0000313" key="4">
    <source>
        <dbReference type="Proteomes" id="UP000515135"/>
    </source>
</evidence>
<dbReference type="Proteomes" id="UP000515135">
    <property type="component" value="Unplaced"/>
</dbReference>
<protein>
    <recommendedName>
        <fullName evidence="2">Protein FMC1 homolog</fullName>
    </recommendedName>
</protein>
<dbReference type="GO" id="GO:0005739">
    <property type="term" value="C:mitochondrion"/>
    <property type="evidence" value="ECO:0007669"/>
    <property type="project" value="TreeGrafter"/>
</dbReference>
<dbReference type="AlphaFoldDB" id="A0A6P4YBX9"/>
<keyword evidence="4" id="KW-1185">Reference proteome</keyword>
<dbReference type="InterPro" id="IPR037667">
    <property type="entry name" value="FMC1_homologue"/>
</dbReference>
<dbReference type="RefSeq" id="XP_019616297.1">
    <property type="nucleotide sequence ID" value="XM_019760738.1"/>
</dbReference>
<evidence type="ECO:0000256" key="3">
    <source>
        <dbReference type="ARBA" id="ARBA00045742"/>
    </source>
</evidence>